<sequence>MPAAALSLLVSCAAAPPDGLASRVARTPTDPLPPMKFFGSEARSLPPLRSNAEMAQDFLDLSFRLESGRELEVMSRFEGPISLRLVGAEAVPSLGPDLARLLSRLRREAGISIARVPADDASASITVEVLPRRLLRRHAPSAACFVVPRVSSWEEFVRNRNSERIDWATLRVRERLAIFLPGDVSPQEARDCLHEELAQALGPLNDLYRLPDSVFNDDNFHTVLTGFDMLMLRAYYDPALASGMTRDEAARRIRSILARLNPQGERVPARPVRPTPPEWTRAMEEALGQRSPQARREAAARRAVQIAEAAGIDDTRLGFSLYALGRLSLARSAETALAAFLNARQIYASRPETAVQAAHVSMQIAAFSLSAGQTDTALELVEEALPAAAQAENAALLATLLMIKAEALEQLGRSREARAVRLDSLGWARYGFGSDSDVRARVAEIAALAPQVGRALRR</sequence>
<dbReference type="InterPro" id="IPR011990">
    <property type="entry name" value="TPR-like_helical_dom_sf"/>
</dbReference>
<dbReference type="EMBL" id="FNFV01000002">
    <property type="protein sequence ID" value="SDK37296.1"/>
    <property type="molecule type" value="Genomic_DNA"/>
</dbReference>
<name>A0A1G9BCK9_9RHOB</name>
<protein>
    <recommendedName>
        <fullName evidence="3">ATP-dependent transcriptional regulator</fullName>
    </recommendedName>
</protein>
<evidence type="ECO:0008006" key="3">
    <source>
        <dbReference type="Google" id="ProtNLM"/>
    </source>
</evidence>
<keyword evidence="2" id="KW-1185">Reference proteome</keyword>
<dbReference type="RefSeq" id="WP_092499235.1">
    <property type="nucleotide sequence ID" value="NZ_FNFV01000002.1"/>
</dbReference>
<proteinExistence type="predicted"/>
<dbReference type="InterPro" id="IPR021323">
    <property type="entry name" value="DUF2927"/>
</dbReference>
<evidence type="ECO:0000313" key="2">
    <source>
        <dbReference type="Proteomes" id="UP000199328"/>
    </source>
</evidence>
<dbReference type="AlphaFoldDB" id="A0A1G9BCK9"/>
<evidence type="ECO:0000313" key="1">
    <source>
        <dbReference type="EMBL" id="SDK37296.1"/>
    </source>
</evidence>
<dbReference type="OrthoDB" id="7823193at2"/>
<dbReference type="Pfam" id="PF11150">
    <property type="entry name" value="DUF2927"/>
    <property type="match status" value="1"/>
</dbReference>
<dbReference type="Gene3D" id="1.25.40.10">
    <property type="entry name" value="Tetratricopeptide repeat domain"/>
    <property type="match status" value="1"/>
</dbReference>
<organism evidence="1 2">
    <name type="scientific">Meinhardsimonia xiamenensis</name>
    <dbReference type="NCBI Taxonomy" id="990712"/>
    <lineage>
        <taxon>Bacteria</taxon>
        <taxon>Pseudomonadati</taxon>
        <taxon>Pseudomonadota</taxon>
        <taxon>Alphaproteobacteria</taxon>
        <taxon>Rhodobacterales</taxon>
        <taxon>Paracoccaceae</taxon>
        <taxon>Meinhardsimonia</taxon>
    </lineage>
</organism>
<dbReference type="STRING" id="990712.SAMN05216257_102498"/>
<dbReference type="Proteomes" id="UP000199328">
    <property type="component" value="Unassembled WGS sequence"/>
</dbReference>
<accession>A0A1G9BCK9</accession>
<gene>
    <name evidence="1" type="ORF">SAMN05216257_102498</name>
</gene>
<reference evidence="2" key="1">
    <citation type="submission" date="2016-10" db="EMBL/GenBank/DDBJ databases">
        <authorList>
            <person name="Varghese N."/>
            <person name="Submissions S."/>
        </authorList>
    </citation>
    <scope>NUCLEOTIDE SEQUENCE [LARGE SCALE GENOMIC DNA]</scope>
    <source>
        <strain evidence="2">CGMCC 1.10789</strain>
    </source>
</reference>